<dbReference type="Pfam" id="PF07729">
    <property type="entry name" value="FCD"/>
    <property type="match status" value="1"/>
</dbReference>
<dbReference type="Pfam" id="PF00392">
    <property type="entry name" value="GntR"/>
    <property type="match status" value="1"/>
</dbReference>
<dbReference type="PRINTS" id="PR00035">
    <property type="entry name" value="HTHGNTR"/>
</dbReference>
<dbReference type="CDD" id="cd07377">
    <property type="entry name" value="WHTH_GntR"/>
    <property type="match status" value="1"/>
</dbReference>
<accession>A0A7H0LJ85</accession>
<keyword evidence="6" id="KW-1185">Reference proteome</keyword>
<dbReference type="AlphaFoldDB" id="A0A7H0LJ85"/>
<dbReference type="SMART" id="SM00895">
    <property type="entry name" value="FCD"/>
    <property type="match status" value="1"/>
</dbReference>
<dbReference type="EMBL" id="CP061038">
    <property type="protein sequence ID" value="QNQ09738.1"/>
    <property type="molecule type" value="Genomic_DNA"/>
</dbReference>
<dbReference type="SUPFAM" id="SSF46785">
    <property type="entry name" value="Winged helix' DNA-binding domain"/>
    <property type="match status" value="1"/>
</dbReference>
<dbReference type="KEGG" id="spap:H3Z74_00275"/>
<protein>
    <submittedName>
        <fullName evidence="5">FadR family transcriptional regulator</fullName>
    </submittedName>
</protein>
<dbReference type="SMART" id="SM00345">
    <property type="entry name" value="HTH_GNTR"/>
    <property type="match status" value="1"/>
</dbReference>
<proteinExistence type="predicted"/>
<dbReference type="InterPro" id="IPR036388">
    <property type="entry name" value="WH-like_DNA-bd_sf"/>
</dbReference>
<dbReference type="InterPro" id="IPR008920">
    <property type="entry name" value="TF_FadR/GntR_C"/>
</dbReference>
<evidence type="ECO:0000313" key="5">
    <source>
        <dbReference type="EMBL" id="QNQ09738.1"/>
    </source>
</evidence>
<keyword evidence="2" id="KW-0238">DNA-binding</keyword>
<name>A0A7H0LJ85_9SPHN</name>
<keyword evidence="1" id="KW-0805">Transcription regulation</keyword>
<feature type="domain" description="HTH gntR-type" evidence="4">
    <location>
        <begin position="21"/>
        <end position="89"/>
    </location>
</feature>
<dbReference type="RefSeq" id="WP_187762047.1">
    <property type="nucleotide sequence ID" value="NZ_CP061038.1"/>
</dbReference>
<evidence type="ECO:0000256" key="1">
    <source>
        <dbReference type="ARBA" id="ARBA00023015"/>
    </source>
</evidence>
<dbReference type="Proteomes" id="UP000516148">
    <property type="component" value="Chromosome"/>
</dbReference>
<dbReference type="PANTHER" id="PTHR43537">
    <property type="entry name" value="TRANSCRIPTIONAL REGULATOR, GNTR FAMILY"/>
    <property type="match status" value="1"/>
</dbReference>
<dbReference type="InterPro" id="IPR036390">
    <property type="entry name" value="WH_DNA-bd_sf"/>
</dbReference>
<gene>
    <name evidence="5" type="ORF">H3Z74_00275</name>
</gene>
<dbReference type="GO" id="GO:0003700">
    <property type="term" value="F:DNA-binding transcription factor activity"/>
    <property type="evidence" value="ECO:0007669"/>
    <property type="project" value="InterPro"/>
</dbReference>
<organism evidence="5 6">
    <name type="scientific">Sphingomonas alpina</name>
    <dbReference type="NCBI Taxonomy" id="653931"/>
    <lineage>
        <taxon>Bacteria</taxon>
        <taxon>Pseudomonadati</taxon>
        <taxon>Pseudomonadota</taxon>
        <taxon>Alphaproteobacteria</taxon>
        <taxon>Sphingomonadales</taxon>
        <taxon>Sphingomonadaceae</taxon>
        <taxon>Sphingomonas</taxon>
    </lineage>
</organism>
<dbReference type="PROSITE" id="PS50949">
    <property type="entry name" value="HTH_GNTR"/>
    <property type="match status" value="1"/>
</dbReference>
<evidence type="ECO:0000256" key="2">
    <source>
        <dbReference type="ARBA" id="ARBA00023125"/>
    </source>
</evidence>
<dbReference type="InterPro" id="IPR000524">
    <property type="entry name" value="Tscrpt_reg_HTH_GntR"/>
</dbReference>
<dbReference type="Gene3D" id="1.20.120.530">
    <property type="entry name" value="GntR ligand-binding domain-like"/>
    <property type="match status" value="1"/>
</dbReference>
<dbReference type="SUPFAM" id="SSF48008">
    <property type="entry name" value="GntR ligand-binding domain-like"/>
    <property type="match status" value="1"/>
</dbReference>
<sequence>MNDYVSDQKFRLLPAGGRSGRRMHGSLAQQLAVQILKGELPEGHLFPGEIEFSEQLGISRSALREAFRILAAKGLVDSRPKAGTRVKMRRQWSLLDPDLLAWQFEAEPTLQFLRDLFELRMMIEPAAAAIAAERRTDAQVADMDEALQVMGQHGLTTEVGRLADQRFHTVMLEATRNEAVIALASTIMAAIAWTTIFKQRNGVLPRDPMPEHRALHDAIAQGSATAAEAAMRELVQLALVDTEISMRE</sequence>
<dbReference type="GO" id="GO:0003677">
    <property type="term" value="F:DNA binding"/>
    <property type="evidence" value="ECO:0007669"/>
    <property type="project" value="UniProtKB-KW"/>
</dbReference>
<evidence type="ECO:0000256" key="3">
    <source>
        <dbReference type="ARBA" id="ARBA00023163"/>
    </source>
</evidence>
<dbReference type="InterPro" id="IPR011711">
    <property type="entry name" value="GntR_C"/>
</dbReference>
<evidence type="ECO:0000313" key="6">
    <source>
        <dbReference type="Proteomes" id="UP000516148"/>
    </source>
</evidence>
<dbReference type="PANTHER" id="PTHR43537:SF44">
    <property type="entry name" value="GNTR FAMILY REGULATORY PROTEIN"/>
    <property type="match status" value="1"/>
</dbReference>
<dbReference type="Gene3D" id="1.10.10.10">
    <property type="entry name" value="Winged helix-like DNA-binding domain superfamily/Winged helix DNA-binding domain"/>
    <property type="match status" value="1"/>
</dbReference>
<reference evidence="5 6" key="1">
    <citation type="submission" date="2020-09" db="EMBL/GenBank/DDBJ databases">
        <title>Sphingomonas sp., a new species isolated from pork steak.</title>
        <authorList>
            <person name="Heidler von Heilborn D."/>
        </authorList>
    </citation>
    <scope>NUCLEOTIDE SEQUENCE [LARGE SCALE GENOMIC DNA]</scope>
    <source>
        <strain evidence="6">S8-3T</strain>
    </source>
</reference>
<keyword evidence="3" id="KW-0804">Transcription</keyword>
<evidence type="ECO:0000259" key="4">
    <source>
        <dbReference type="PROSITE" id="PS50949"/>
    </source>
</evidence>